<comment type="caution">
    <text evidence="1">The sequence shown here is derived from an EMBL/GenBank/DDBJ whole genome shotgun (WGS) entry which is preliminary data.</text>
</comment>
<accession>A0ACB8FMK6</accession>
<gene>
    <name evidence="1" type="ORF">K3G42_012484</name>
</gene>
<sequence>MLVNSITLVLVGMTDSVVIITDEGISLDTDDNTMPEDSVGEGVMLLASVANGGIFGFVIKIVVVAAASEAEETQLLVVAPASSVITVEKRSEDVNTGVVCKEVNHEVLCVSFSEILLVKTGSETELDSTSVGMVSSMAKGVNLNWEVASEKDVASDDDKYDKPSGSEEKGNNEKLDKISNVMTGDSSVGKPIREVSKKCEGSDGINRGVSCRFEFLIVMDGVPTSSVKVDSKVTEVA</sequence>
<dbReference type="EMBL" id="CM037619">
    <property type="protein sequence ID" value="KAH8006751.1"/>
    <property type="molecule type" value="Genomic_DNA"/>
</dbReference>
<evidence type="ECO:0000313" key="1">
    <source>
        <dbReference type="EMBL" id="KAH8006751.1"/>
    </source>
</evidence>
<organism evidence="1 2">
    <name type="scientific">Sphaerodactylus townsendi</name>
    <dbReference type="NCBI Taxonomy" id="933632"/>
    <lineage>
        <taxon>Eukaryota</taxon>
        <taxon>Metazoa</taxon>
        <taxon>Chordata</taxon>
        <taxon>Craniata</taxon>
        <taxon>Vertebrata</taxon>
        <taxon>Euteleostomi</taxon>
        <taxon>Lepidosauria</taxon>
        <taxon>Squamata</taxon>
        <taxon>Bifurcata</taxon>
        <taxon>Gekkota</taxon>
        <taxon>Sphaerodactylidae</taxon>
        <taxon>Sphaerodactylus</taxon>
    </lineage>
</organism>
<reference evidence="1" key="1">
    <citation type="submission" date="2021-08" db="EMBL/GenBank/DDBJ databases">
        <title>The first chromosome-level gecko genome reveals the dynamic sex chromosomes of Neotropical dwarf geckos (Sphaerodactylidae: Sphaerodactylus).</title>
        <authorList>
            <person name="Pinto B.J."/>
            <person name="Keating S.E."/>
            <person name="Gamble T."/>
        </authorList>
    </citation>
    <scope>NUCLEOTIDE SEQUENCE</scope>
    <source>
        <strain evidence="1">TG3544</strain>
    </source>
</reference>
<dbReference type="Proteomes" id="UP000827872">
    <property type="component" value="Linkage Group LG06"/>
</dbReference>
<keyword evidence="2" id="KW-1185">Reference proteome</keyword>
<proteinExistence type="predicted"/>
<protein>
    <submittedName>
        <fullName evidence="1">Uncharacterized protein</fullName>
    </submittedName>
</protein>
<evidence type="ECO:0000313" key="2">
    <source>
        <dbReference type="Proteomes" id="UP000827872"/>
    </source>
</evidence>
<name>A0ACB8FMK6_9SAUR</name>